<keyword evidence="7" id="KW-0472">Membrane</keyword>
<evidence type="ECO:0000256" key="4">
    <source>
        <dbReference type="ARBA" id="ARBA00029447"/>
    </source>
</evidence>
<evidence type="ECO:0000256" key="5">
    <source>
        <dbReference type="PROSITE-ProRule" id="PRU00284"/>
    </source>
</evidence>
<evidence type="ECO:0000256" key="7">
    <source>
        <dbReference type="SAM" id="Phobius"/>
    </source>
</evidence>
<dbReference type="GO" id="GO:0016020">
    <property type="term" value="C:membrane"/>
    <property type="evidence" value="ECO:0007669"/>
    <property type="project" value="InterPro"/>
</dbReference>
<evidence type="ECO:0000256" key="1">
    <source>
        <dbReference type="ARBA" id="ARBA00022692"/>
    </source>
</evidence>
<dbReference type="GO" id="GO:0007165">
    <property type="term" value="P:signal transduction"/>
    <property type="evidence" value="ECO:0007669"/>
    <property type="project" value="UniProtKB-KW"/>
</dbReference>
<evidence type="ECO:0000259" key="9">
    <source>
        <dbReference type="PROSITE" id="PS50885"/>
    </source>
</evidence>
<keyword evidence="6" id="KW-0175">Coiled coil</keyword>
<evidence type="ECO:0000256" key="2">
    <source>
        <dbReference type="ARBA" id="ARBA00022989"/>
    </source>
</evidence>
<evidence type="ECO:0000256" key="6">
    <source>
        <dbReference type="SAM" id="Coils"/>
    </source>
</evidence>
<organism evidence="10 11">
    <name type="scientific">Cryptosporangium aurantiacum</name>
    <dbReference type="NCBI Taxonomy" id="134849"/>
    <lineage>
        <taxon>Bacteria</taxon>
        <taxon>Bacillati</taxon>
        <taxon>Actinomycetota</taxon>
        <taxon>Actinomycetes</taxon>
        <taxon>Cryptosporangiales</taxon>
        <taxon>Cryptosporangiaceae</taxon>
        <taxon>Cryptosporangium</taxon>
    </lineage>
</organism>
<proteinExistence type="inferred from homology"/>
<dbReference type="InterPro" id="IPR004089">
    <property type="entry name" value="MCPsignal_dom"/>
</dbReference>
<dbReference type="PROSITE" id="PS50885">
    <property type="entry name" value="HAMP"/>
    <property type="match status" value="1"/>
</dbReference>
<dbReference type="SUPFAM" id="SSF58104">
    <property type="entry name" value="Methyl-accepting chemotaxis protein (MCP) signaling domain"/>
    <property type="match status" value="1"/>
</dbReference>
<comment type="similarity">
    <text evidence="4">Belongs to the methyl-accepting chemotaxis (MCP) protein family.</text>
</comment>
<dbReference type="PANTHER" id="PTHR32089">
    <property type="entry name" value="METHYL-ACCEPTING CHEMOTAXIS PROTEIN MCPB"/>
    <property type="match status" value="1"/>
</dbReference>
<keyword evidence="3 5" id="KW-0807">Transducer</keyword>
<dbReference type="Proteomes" id="UP000184440">
    <property type="component" value="Unassembled WGS sequence"/>
</dbReference>
<dbReference type="AlphaFoldDB" id="A0A1M7MU08"/>
<gene>
    <name evidence="10" type="ORF">SAMN05443668_102272</name>
</gene>
<keyword evidence="11" id="KW-1185">Reference proteome</keyword>
<feature type="transmembrane region" description="Helical" evidence="7">
    <location>
        <begin position="287"/>
        <end position="307"/>
    </location>
</feature>
<dbReference type="Pfam" id="PF00015">
    <property type="entry name" value="MCPsignal"/>
    <property type="match status" value="1"/>
</dbReference>
<feature type="domain" description="HAMP" evidence="9">
    <location>
        <begin position="316"/>
        <end position="359"/>
    </location>
</feature>
<name>A0A1M7MU08_9ACTN</name>
<dbReference type="PROSITE" id="PS50111">
    <property type="entry name" value="CHEMOTAXIS_TRANSDUC_2"/>
    <property type="match status" value="1"/>
</dbReference>
<reference evidence="10 11" key="1">
    <citation type="submission" date="2016-11" db="EMBL/GenBank/DDBJ databases">
        <authorList>
            <person name="Jaros S."/>
            <person name="Januszkiewicz K."/>
            <person name="Wedrychowicz H."/>
        </authorList>
    </citation>
    <scope>NUCLEOTIDE SEQUENCE [LARGE SCALE GENOMIC DNA]</scope>
    <source>
        <strain evidence="10 11">DSM 46144</strain>
    </source>
</reference>
<dbReference type="Gene3D" id="2.40.10.220">
    <property type="entry name" value="predicted glycosyltransferase like domains"/>
    <property type="match status" value="1"/>
</dbReference>
<dbReference type="STRING" id="134849.SAMN05443668_102272"/>
<dbReference type="EMBL" id="FRCS01000002">
    <property type="protein sequence ID" value="SHM94605.1"/>
    <property type="molecule type" value="Genomic_DNA"/>
</dbReference>
<dbReference type="SMART" id="SM00283">
    <property type="entry name" value="MA"/>
    <property type="match status" value="1"/>
</dbReference>
<accession>A0A1M7MU08</accession>
<feature type="coiled-coil region" evidence="6">
    <location>
        <begin position="347"/>
        <end position="374"/>
    </location>
</feature>
<feature type="domain" description="Methyl-accepting transducer" evidence="8">
    <location>
        <begin position="396"/>
        <end position="531"/>
    </location>
</feature>
<feature type="coiled-coil region" evidence="6">
    <location>
        <begin position="552"/>
        <end position="586"/>
    </location>
</feature>
<evidence type="ECO:0000313" key="10">
    <source>
        <dbReference type="EMBL" id="SHM94605.1"/>
    </source>
</evidence>
<keyword evidence="2 7" id="KW-1133">Transmembrane helix</keyword>
<dbReference type="InterPro" id="IPR009875">
    <property type="entry name" value="PilZ_domain"/>
</dbReference>
<evidence type="ECO:0000256" key="3">
    <source>
        <dbReference type="ARBA" id="ARBA00023224"/>
    </source>
</evidence>
<dbReference type="InterPro" id="IPR003660">
    <property type="entry name" value="HAMP_dom"/>
</dbReference>
<dbReference type="Gene3D" id="1.10.287.950">
    <property type="entry name" value="Methyl-accepting chemotaxis protein"/>
    <property type="match status" value="1"/>
</dbReference>
<dbReference type="GO" id="GO:0035438">
    <property type="term" value="F:cyclic-di-GMP binding"/>
    <property type="evidence" value="ECO:0007669"/>
    <property type="project" value="InterPro"/>
</dbReference>
<sequence length="684" mass="71438">MPEAVASARVPLAVRPVLALLDRLRSASRLGLVIVLLTVPGLVATVAYAINETNEVAFSETERDGVQVLIPTLHAMATLVGGGDLDLTATEDAVRAVPDLDLDDELAEVSSAVSSAGTTTAAGRQQVAVAFEAMIEEIGHASNLVLDPELDSYHVMDSQIVQLPRILLDAEAAAATTGTAGSTELIAARAVLADQLSTSADALRSDRETAVAETEASDLASRLAGLDTLADATDTLAASITASLGTPGADPSGVAEAASAAIDDGEGTLDALLETRVDDRAGDRNRILLVTAVGLLLAYWLASAVWWRNRHDVGLVVAGVRAIADRDTSHHELPTGRDEFGDIGRALGQARNNLAEQDEALREAQIRQEQQARENFAQQRRAEKQARQLAQQIIEESVTALTGELTDVAAEVEAVRTSAGTIHARVGNADEVLRRLLADVGNADAVTTALGERLQRVAGMTQLIASVADQTKLLALNATIEAARAGEAGRGFSVVANEVKELAATTARSTEEITGTIQALEREAGAVSSTIGAMTAGIGGVDQATGALLQVADDQRATVASMDQRLASAQERVQKMADLRNLMERRSDERVPVGGVAVLSANGRRYELRLKDLSEGGLRAVTGADDVIGSDVTGRVDLPVPGLPGIEVGVIRGGSAPGGEIVLGFRNLAPAALTRIREFLDSQM</sequence>
<dbReference type="SUPFAM" id="SSF141371">
    <property type="entry name" value="PilZ domain-like"/>
    <property type="match status" value="1"/>
</dbReference>
<protein>
    <submittedName>
        <fullName evidence="10">Methyl-accepting chemotaxis protein</fullName>
    </submittedName>
</protein>
<evidence type="ECO:0000313" key="11">
    <source>
        <dbReference type="Proteomes" id="UP000184440"/>
    </source>
</evidence>
<dbReference type="PANTHER" id="PTHR32089:SF112">
    <property type="entry name" value="LYSOZYME-LIKE PROTEIN-RELATED"/>
    <property type="match status" value="1"/>
</dbReference>
<feature type="transmembrane region" description="Helical" evidence="7">
    <location>
        <begin position="30"/>
        <end position="50"/>
    </location>
</feature>
<dbReference type="Pfam" id="PF07238">
    <property type="entry name" value="PilZ"/>
    <property type="match status" value="1"/>
</dbReference>
<dbReference type="RefSeq" id="WP_073253715.1">
    <property type="nucleotide sequence ID" value="NZ_FRCS01000002.1"/>
</dbReference>
<evidence type="ECO:0000259" key="8">
    <source>
        <dbReference type="PROSITE" id="PS50111"/>
    </source>
</evidence>
<keyword evidence="1 7" id="KW-0812">Transmembrane</keyword>